<dbReference type="InterPro" id="IPR043519">
    <property type="entry name" value="NT_sf"/>
</dbReference>
<dbReference type="EMBL" id="FNNH01000055">
    <property type="protein sequence ID" value="SDX06954.1"/>
    <property type="molecule type" value="Genomic_DNA"/>
</dbReference>
<dbReference type="AlphaFoldDB" id="A0A1H2YQN6"/>
<organism evidence="2 3">
    <name type="scientific">Nitrosomonas communis</name>
    <dbReference type="NCBI Taxonomy" id="44574"/>
    <lineage>
        <taxon>Bacteria</taxon>
        <taxon>Pseudomonadati</taxon>
        <taxon>Pseudomonadota</taxon>
        <taxon>Betaproteobacteria</taxon>
        <taxon>Nitrosomonadales</taxon>
        <taxon>Nitrosomonadaceae</taxon>
        <taxon>Nitrosomonas</taxon>
    </lineage>
</organism>
<evidence type="ECO:0008006" key="4">
    <source>
        <dbReference type="Google" id="ProtNLM"/>
    </source>
</evidence>
<protein>
    <recommendedName>
        <fullName evidence="4">Nucleotidyltransferase domain-containing protein</fullName>
    </recommendedName>
</protein>
<sequence>MSRDWESVFSTWGQSPSATEQQRAENAERQIREAIRASDKLKNRNIRVFTQGSYRNRVNVRKDSDVDIGVLCFDTYFPDYPDDNVNILGHHIGQLCVVSAGFPCPHSYHRFRPMLRKSSVGTAVIRCFSWERRAEMRHDKWLRLGLGSIYAHQFGAR</sequence>
<dbReference type="Proteomes" id="UP000183454">
    <property type="component" value="Unassembled WGS sequence"/>
</dbReference>
<evidence type="ECO:0000256" key="1">
    <source>
        <dbReference type="SAM" id="MobiDB-lite"/>
    </source>
</evidence>
<evidence type="ECO:0000313" key="2">
    <source>
        <dbReference type="EMBL" id="SDX06954.1"/>
    </source>
</evidence>
<reference evidence="2 3" key="1">
    <citation type="submission" date="2016-10" db="EMBL/GenBank/DDBJ databases">
        <authorList>
            <person name="de Groot N.N."/>
        </authorList>
    </citation>
    <scope>NUCLEOTIDE SEQUENCE [LARGE SCALE GENOMIC DNA]</scope>
    <source>
        <strain evidence="2 3">Nm110</strain>
    </source>
</reference>
<proteinExistence type="predicted"/>
<feature type="compositionally biased region" description="Polar residues" evidence="1">
    <location>
        <begin position="8"/>
        <end position="21"/>
    </location>
</feature>
<gene>
    <name evidence="2" type="ORF">SAMN05421882_105515</name>
</gene>
<accession>A0A1H2YQN6</accession>
<dbReference type="RefSeq" id="WP_211752373.1">
    <property type="nucleotide sequence ID" value="NZ_FNNH01000055.1"/>
</dbReference>
<feature type="region of interest" description="Disordered" evidence="1">
    <location>
        <begin position="1"/>
        <end position="28"/>
    </location>
</feature>
<name>A0A1H2YQN6_9PROT</name>
<dbReference type="SUPFAM" id="SSF81301">
    <property type="entry name" value="Nucleotidyltransferase"/>
    <property type="match status" value="1"/>
</dbReference>
<evidence type="ECO:0000313" key="3">
    <source>
        <dbReference type="Proteomes" id="UP000183454"/>
    </source>
</evidence>